<evidence type="ECO:0000313" key="2">
    <source>
        <dbReference type="EMBL" id="CAH0102817.1"/>
    </source>
</evidence>
<dbReference type="Proteomes" id="UP000789390">
    <property type="component" value="Unassembled WGS sequence"/>
</dbReference>
<proteinExistence type="predicted"/>
<dbReference type="EMBL" id="CAKKLH010000094">
    <property type="protein sequence ID" value="CAH0102817.1"/>
    <property type="molecule type" value="Genomic_DNA"/>
</dbReference>
<organism evidence="2 3">
    <name type="scientific">Daphnia galeata</name>
    <dbReference type="NCBI Taxonomy" id="27404"/>
    <lineage>
        <taxon>Eukaryota</taxon>
        <taxon>Metazoa</taxon>
        <taxon>Ecdysozoa</taxon>
        <taxon>Arthropoda</taxon>
        <taxon>Crustacea</taxon>
        <taxon>Branchiopoda</taxon>
        <taxon>Diplostraca</taxon>
        <taxon>Cladocera</taxon>
        <taxon>Anomopoda</taxon>
        <taxon>Daphniidae</taxon>
        <taxon>Daphnia</taxon>
    </lineage>
</organism>
<accession>A0A8J2RPQ9</accession>
<evidence type="ECO:0000256" key="1">
    <source>
        <dbReference type="SAM" id="SignalP"/>
    </source>
</evidence>
<name>A0A8J2RPQ9_9CRUS</name>
<comment type="caution">
    <text evidence="2">The sequence shown here is derived from an EMBL/GenBank/DDBJ whole genome shotgun (WGS) entry which is preliminary data.</text>
</comment>
<sequence length="437" mass="49061">MRLSRFSTHRRWCFPLILTFQLFAFISCMDQETTVGTTATPMLDVSEFPEARRSPRFLCVQSGCTCDGVNEENATATCNCQTAQGDDTNPIKISSTFLKFAGVRFPPNLKTIRISNCDFFWISVIMTSFSQLNLDEISIQNIVGLTMRPLALKKVAHFTVKNVAMLSFENRAFDGLEAESVRFVNVTFNKNSMNDFHVGSISPLRIKSTLEFKSSKLSTDVGIQINQLDVANLTVSFRDCILEGLKSTIRANRFELIGNKFPSLCSIPADVPLIPTPRVLESPDCETGNIVRSANVEFYKSLELTGNIFNQEMMPEVRFNVQDKGVMDVVFPDDKKENASSSAESAEKWLKSFTFDFKGIPATNKTNKGVNECKEKWVWGSKPQKYQIYCPDPQSMKDFVRSQKFKPLFRRPINSSSSPISSSLFSLICATLILSGI</sequence>
<gene>
    <name evidence="2" type="ORF">DGAL_LOCUS5341</name>
</gene>
<keyword evidence="3" id="KW-1185">Reference proteome</keyword>
<reference evidence="2" key="1">
    <citation type="submission" date="2021-11" db="EMBL/GenBank/DDBJ databases">
        <authorList>
            <person name="Schell T."/>
        </authorList>
    </citation>
    <scope>NUCLEOTIDE SEQUENCE</scope>
    <source>
        <strain evidence="2">M5</strain>
    </source>
</reference>
<evidence type="ECO:0000313" key="3">
    <source>
        <dbReference type="Proteomes" id="UP000789390"/>
    </source>
</evidence>
<keyword evidence="1" id="KW-0732">Signal</keyword>
<protein>
    <submittedName>
        <fullName evidence="2">Uncharacterized protein</fullName>
    </submittedName>
</protein>
<dbReference type="PROSITE" id="PS51257">
    <property type="entry name" value="PROKAR_LIPOPROTEIN"/>
    <property type="match status" value="1"/>
</dbReference>
<feature type="signal peptide" evidence="1">
    <location>
        <begin position="1"/>
        <end position="28"/>
    </location>
</feature>
<feature type="chain" id="PRO_5035178367" evidence="1">
    <location>
        <begin position="29"/>
        <end position="437"/>
    </location>
</feature>
<dbReference type="AlphaFoldDB" id="A0A8J2RPQ9"/>
<dbReference type="OrthoDB" id="6349475at2759"/>